<comment type="subunit">
    <text evidence="3 11">Heterotetramer of two alpha and two beta chains.</text>
</comment>
<feature type="binding site" evidence="11">
    <location>
        <position position="410"/>
    </location>
    <ligand>
        <name>substrate</name>
    </ligand>
</feature>
<evidence type="ECO:0000256" key="10">
    <source>
        <dbReference type="ARBA" id="ARBA00023315"/>
    </source>
</evidence>
<organism evidence="12 13">
    <name type="scientific">Pacificispira spongiicola</name>
    <dbReference type="NCBI Taxonomy" id="2729598"/>
    <lineage>
        <taxon>Bacteria</taxon>
        <taxon>Pseudomonadati</taxon>
        <taxon>Pseudomonadota</taxon>
        <taxon>Alphaproteobacteria</taxon>
        <taxon>Rhodospirillales</taxon>
        <taxon>Rhodospirillaceae</taxon>
        <taxon>Pacificispira</taxon>
    </lineage>
</organism>
<dbReference type="GO" id="GO:0004042">
    <property type="term" value="F:L-glutamate N-acetyltransferase activity"/>
    <property type="evidence" value="ECO:0007669"/>
    <property type="project" value="UniProtKB-UniRule"/>
</dbReference>
<comment type="function">
    <text evidence="11">Catalyzes two activities which are involved in the cyclic version of arginine biosynthesis: the synthesis of N-acetylglutamate from glutamate and acetyl-CoA as the acetyl donor, and of ornithine by transacetylation between N(2)-acetylornithine and glutamate.</text>
</comment>
<dbReference type="PANTHER" id="PTHR23100">
    <property type="entry name" value="ARGININE BIOSYNTHESIS BIFUNCTIONAL PROTEIN ARGJ"/>
    <property type="match status" value="1"/>
</dbReference>
<dbReference type="AlphaFoldDB" id="A0A7Y0E109"/>
<evidence type="ECO:0000256" key="7">
    <source>
        <dbReference type="ARBA" id="ARBA00022679"/>
    </source>
</evidence>
<comment type="catalytic activity">
    <reaction evidence="11">
        <text>L-glutamate + acetyl-CoA = N-acetyl-L-glutamate + CoA + H(+)</text>
        <dbReference type="Rhea" id="RHEA:24292"/>
        <dbReference type="ChEBI" id="CHEBI:15378"/>
        <dbReference type="ChEBI" id="CHEBI:29985"/>
        <dbReference type="ChEBI" id="CHEBI:44337"/>
        <dbReference type="ChEBI" id="CHEBI:57287"/>
        <dbReference type="ChEBI" id="CHEBI:57288"/>
        <dbReference type="EC" id="2.3.1.1"/>
    </reaction>
</comment>
<evidence type="ECO:0000313" key="12">
    <source>
        <dbReference type="EMBL" id="NMM45272.1"/>
    </source>
</evidence>
<dbReference type="EC" id="2.3.1.35" evidence="11"/>
<feature type="binding site" evidence="11">
    <location>
        <position position="282"/>
    </location>
    <ligand>
        <name>substrate</name>
    </ligand>
</feature>
<comment type="catalytic activity">
    <reaction evidence="11">
        <text>N(2)-acetyl-L-ornithine + L-glutamate = N-acetyl-L-glutamate + L-ornithine</text>
        <dbReference type="Rhea" id="RHEA:15349"/>
        <dbReference type="ChEBI" id="CHEBI:29985"/>
        <dbReference type="ChEBI" id="CHEBI:44337"/>
        <dbReference type="ChEBI" id="CHEBI:46911"/>
        <dbReference type="ChEBI" id="CHEBI:57805"/>
        <dbReference type="EC" id="2.3.1.35"/>
    </reaction>
</comment>
<dbReference type="RefSeq" id="WP_169625621.1">
    <property type="nucleotide sequence ID" value="NZ_JABBNT010000003.1"/>
</dbReference>
<keyword evidence="13" id="KW-1185">Reference proteome</keyword>
<keyword evidence="6 11" id="KW-0028">Amino-acid biosynthesis</keyword>
<keyword evidence="8 11" id="KW-0068">Autocatalytic cleavage</keyword>
<dbReference type="EMBL" id="JABBNT010000003">
    <property type="protein sequence ID" value="NMM45272.1"/>
    <property type="molecule type" value="Genomic_DNA"/>
</dbReference>
<feature type="chain" id="PRO_5031655740" description="Arginine biosynthesis bifunctional protein ArgJ alpha chain" evidence="11">
    <location>
        <begin position="1"/>
        <end position="194"/>
    </location>
</feature>
<dbReference type="GO" id="GO:0006526">
    <property type="term" value="P:L-arginine biosynthetic process"/>
    <property type="evidence" value="ECO:0007669"/>
    <property type="project" value="UniProtKB-UniRule"/>
</dbReference>
<dbReference type="NCBIfam" id="NF003802">
    <property type="entry name" value="PRK05388.1"/>
    <property type="match status" value="1"/>
</dbReference>
<reference evidence="12 13" key="1">
    <citation type="submission" date="2020-04" db="EMBL/GenBank/DDBJ databases">
        <title>Rhodospirillaceae bacterium KN72 isolated from deep sea.</title>
        <authorList>
            <person name="Zhang D.-C."/>
        </authorList>
    </citation>
    <scope>NUCLEOTIDE SEQUENCE [LARGE SCALE GENOMIC DNA]</scope>
    <source>
        <strain evidence="12 13">KN72</strain>
    </source>
</reference>
<proteinExistence type="inferred from homology"/>
<comment type="caution">
    <text evidence="12">The sequence shown here is derived from an EMBL/GenBank/DDBJ whole genome shotgun (WGS) entry which is preliminary data.</text>
</comment>
<dbReference type="GO" id="GO:0006592">
    <property type="term" value="P:ornithine biosynthetic process"/>
    <property type="evidence" value="ECO:0007669"/>
    <property type="project" value="TreeGrafter"/>
</dbReference>
<dbReference type="Gene3D" id="3.10.20.340">
    <property type="entry name" value="ArgJ beta chain, C-terminal domain"/>
    <property type="match status" value="1"/>
</dbReference>
<comment type="pathway">
    <text evidence="11">Amino-acid biosynthesis; L-arginine biosynthesis; L-ornithine and N-acetyl-L-glutamate from L-glutamate and N(2)-acetyl-L-ornithine (cyclic): step 1/1.</text>
</comment>
<feature type="binding site" evidence="11">
    <location>
        <position position="405"/>
    </location>
    <ligand>
        <name>substrate</name>
    </ligand>
</feature>
<dbReference type="InterPro" id="IPR042195">
    <property type="entry name" value="ArgJ_beta_C"/>
</dbReference>
<evidence type="ECO:0000256" key="8">
    <source>
        <dbReference type="ARBA" id="ARBA00022813"/>
    </source>
</evidence>
<feature type="site" description="Involved in the stabilization of negative charge on the oxyanion by the formation of the oxyanion hole" evidence="11">
    <location>
        <position position="122"/>
    </location>
</feature>
<keyword evidence="7 11" id="KW-0808">Transferase</keyword>
<dbReference type="InterPro" id="IPR002813">
    <property type="entry name" value="Arg_biosynth_ArgJ"/>
</dbReference>
<evidence type="ECO:0000256" key="9">
    <source>
        <dbReference type="ARBA" id="ARBA00023268"/>
    </source>
</evidence>
<dbReference type="SUPFAM" id="SSF56266">
    <property type="entry name" value="DmpA/ArgJ-like"/>
    <property type="match status" value="1"/>
</dbReference>
<dbReference type="HAMAP" id="MF_01106">
    <property type="entry name" value="ArgJ"/>
    <property type="match status" value="1"/>
</dbReference>
<dbReference type="FunFam" id="3.10.20.340:FF:000003">
    <property type="entry name" value="Arginine biosynthesis bifunctional protein ArgJ"/>
    <property type="match status" value="1"/>
</dbReference>
<evidence type="ECO:0000256" key="11">
    <source>
        <dbReference type="HAMAP-Rule" id="MF_01106"/>
    </source>
</evidence>
<feature type="binding site" evidence="11">
    <location>
        <position position="195"/>
    </location>
    <ligand>
        <name>substrate</name>
    </ligand>
</feature>
<dbReference type="PANTHER" id="PTHR23100:SF0">
    <property type="entry name" value="ARGININE BIOSYNTHESIS BIFUNCTIONAL PROTEIN ARGJ, MITOCHONDRIAL"/>
    <property type="match status" value="1"/>
</dbReference>
<evidence type="ECO:0000256" key="2">
    <source>
        <dbReference type="ARBA" id="ARBA00006774"/>
    </source>
</evidence>
<feature type="active site" description="Nucleophile" evidence="11">
    <location>
        <position position="195"/>
    </location>
</feature>
<feature type="site" description="Cleavage; by autolysis" evidence="11">
    <location>
        <begin position="194"/>
        <end position="195"/>
    </location>
</feature>
<sequence>MSATPSPFAPKSFPDLPVIDGVRIGSIAAGVKYQNRPDLFMAEMADGTAVAGVLTKSLTRSSAVEWCAKVIKHGTGRAMLVNAGNANAFTGKAGMEGTEHMAAAAAAAVGCKKKEVLVASTGVIGMRLPADRISVAVPALHAGLKPESWEAAARAIMTTDTFPKGAGAECEIDGIPVKIAGIAKGSGMIAPDMATMLSFVFTDANIPSDVLQQLLTKGADKSFNSITVDGDTSTSDTLLLAATGKAGNKAPKKASDKSLADFKEALDKVLTDLAHQVVKDGEGASKFVTIDITGAASDKAARRIGLSIANSPLVKTAIAGEDANWGRIVMAVGKAGEKADRDRLTVSMGGVLIVEKGEGVQGYDEAPVTKHLKGREIDIAVDIGIGKGKARVWTCDLTHAYIDINADYRS</sequence>
<feature type="site" description="Involved in the stabilization of negative charge on the oxyanion by the formation of the oxyanion hole" evidence="11">
    <location>
        <position position="121"/>
    </location>
</feature>
<dbReference type="NCBIfam" id="TIGR00120">
    <property type="entry name" value="ArgJ"/>
    <property type="match status" value="1"/>
</dbReference>
<accession>A0A7Y0E109</accession>
<evidence type="ECO:0000256" key="3">
    <source>
        <dbReference type="ARBA" id="ARBA00011475"/>
    </source>
</evidence>
<dbReference type="Proteomes" id="UP000539372">
    <property type="component" value="Unassembled WGS sequence"/>
</dbReference>
<keyword evidence="10 11" id="KW-0012">Acyltransferase</keyword>
<gene>
    <name evidence="11 12" type="primary">argJ</name>
    <name evidence="12" type="ORF">HH303_12335</name>
</gene>
<feature type="binding site" evidence="11">
    <location>
        <position position="158"/>
    </location>
    <ligand>
        <name>substrate</name>
    </ligand>
</feature>
<keyword evidence="5 11" id="KW-0055">Arginine biosynthesis</keyword>
<feature type="chain" id="PRO_5031655741" description="Arginine biosynthesis bifunctional protein ArgJ beta chain" evidence="11">
    <location>
        <begin position="195"/>
        <end position="410"/>
    </location>
</feature>
<evidence type="ECO:0000313" key="13">
    <source>
        <dbReference type="Proteomes" id="UP000539372"/>
    </source>
</evidence>
<dbReference type="CDD" id="cd02152">
    <property type="entry name" value="OAT"/>
    <property type="match status" value="1"/>
</dbReference>
<comment type="pathway">
    <text evidence="11">Amino-acid biosynthesis; L-arginine biosynthesis; N(2)-acetyl-L-ornithine from L-glutamate: step 1/4.</text>
</comment>
<comment type="subcellular location">
    <subcellularLocation>
        <location evidence="1 11">Cytoplasm</location>
    </subcellularLocation>
</comment>
<dbReference type="InterPro" id="IPR016117">
    <property type="entry name" value="ArgJ-like_dom_sf"/>
</dbReference>
<keyword evidence="4 11" id="KW-0963">Cytoplasm</keyword>
<dbReference type="GO" id="GO:0004358">
    <property type="term" value="F:L-glutamate N-acetyltransferase activity, acting on acetyl-L-ornithine as donor"/>
    <property type="evidence" value="ECO:0007669"/>
    <property type="project" value="UniProtKB-UniRule"/>
</dbReference>
<dbReference type="FunFam" id="3.60.70.12:FF:000001">
    <property type="entry name" value="Arginine biosynthesis bifunctional protein ArgJ, chloroplastic"/>
    <property type="match status" value="1"/>
</dbReference>
<name>A0A7Y0E109_9PROT</name>
<protein>
    <recommendedName>
        <fullName evidence="11">Arginine biosynthesis bifunctional protein ArgJ</fullName>
    </recommendedName>
    <domain>
        <recommendedName>
            <fullName evidence="11">Glutamate N-acetyltransferase</fullName>
            <ecNumber evidence="11">2.3.1.35</ecNumber>
        </recommendedName>
        <alternativeName>
            <fullName evidence="11">Ornithine acetyltransferase</fullName>
            <shortName evidence="11">OATase</shortName>
        </alternativeName>
        <alternativeName>
            <fullName evidence="11">Ornithine transacetylase</fullName>
        </alternativeName>
    </domain>
    <domain>
        <recommendedName>
            <fullName evidence="11">Amino-acid acetyltransferase</fullName>
            <ecNumber evidence="11">2.3.1.1</ecNumber>
        </recommendedName>
        <alternativeName>
            <fullName evidence="11">N-acetylglutamate synthase</fullName>
            <shortName evidence="11">AGSase</shortName>
        </alternativeName>
    </domain>
    <component>
        <recommendedName>
            <fullName evidence="11">Arginine biosynthesis bifunctional protein ArgJ alpha chain</fullName>
        </recommendedName>
    </component>
    <component>
        <recommendedName>
            <fullName evidence="11">Arginine biosynthesis bifunctional protein ArgJ beta chain</fullName>
        </recommendedName>
    </component>
</protein>
<dbReference type="Pfam" id="PF01960">
    <property type="entry name" value="ArgJ"/>
    <property type="match status" value="1"/>
</dbReference>
<feature type="binding site" evidence="11">
    <location>
        <position position="184"/>
    </location>
    <ligand>
        <name>substrate</name>
    </ligand>
</feature>
<comment type="similarity">
    <text evidence="2 11">Belongs to the ArgJ family.</text>
</comment>
<keyword evidence="9 11" id="KW-0511">Multifunctional enzyme</keyword>
<evidence type="ECO:0000256" key="5">
    <source>
        <dbReference type="ARBA" id="ARBA00022571"/>
    </source>
</evidence>
<evidence type="ECO:0000256" key="1">
    <source>
        <dbReference type="ARBA" id="ARBA00004496"/>
    </source>
</evidence>
<dbReference type="UniPathway" id="UPA00068">
    <property type="reaction ID" value="UER00106"/>
</dbReference>
<evidence type="ECO:0000256" key="6">
    <source>
        <dbReference type="ARBA" id="ARBA00022605"/>
    </source>
</evidence>
<evidence type="ECO:0000256" key="4">
    <source>
        <dbReference type="ARBA" id="ARBA00022490"/>
    </source>
</evidence>
<dbReference type="Gene3D" id="3.60.70.12">
    <property type="entry name" value="L-amino peptidase D-ALA esterase/amidase"/>
    <property type="match status" value="1"/>
</dbReference>
<dbReference type="EC" id="2.3.1.1" evidence="11"/>
<dbReference type="GO" id="GO:0005737">
    <property type="term" value="C:cytoplasm"/>
    <property type="evidence" value="ECO:0007669"/>
    <property type="project" value="UniProtKB-SubCell"/>
</dbReference>